<proteinExistence type="predicted"/>
<sequence>MKLVFAVLWGSCSMQTGVRRGAVNAASHVCSCGDPTPGQPRYFHPSFTRPGPMTICRKATIITCTQPNPSRDNKIPSRSTKTS</sequence>
<reference evidence="1" key="1">
    <citation type="submission" date="2020-01" db="EMBL/GenBank/DDBJ databases">
        <authorList>
            <consortium name="DOE Joint Genome Institute"/>
            <person name="Haridas S."/>
            <person name="Albert R."/>
            <person name="Binder M."/>
            <person name="Bloem J."/>
            <person name="Labutti K."/>
            <person name="Salamov A."/>
            <person name="Andreopoulos B."/>
            <person name="Baker S.E."/>
            <person name="Barry K."/>
            <person name="Bills G."/>
            <person name="Bluhm B.H."/>
            <person name="Cannon C."/>
            <person name="Castanera R."/>
            <person name="Culley D.E."/>
            <person name="Daum C."/>
            <person name="Ezra D."/>
            <person name="Gonzalez J.B."/>
            <person name="Henrissat B."/>
            <person name="Kuo A."/>
            <person name="Liang C."/>
            <person name="Lipzen A."/>
            <person name="Lutzoni F."/>
            <person name="Magnuson J."/>
            <person name="Mondo S."/>
            <person name="Nolan M."/>
            <person name="Ohm R."/>
            <person name="Pangilinan J."/>
            <person name="Park H.-J."/>
            <person name="Ramirez L."/>
            <person name="Alfaro M."/>
            <person name="Sun H."/>
            <person name="Tritt A."/>
            <person name="Yoshinaga Y."/>
            <person name="Zwiers L.-H."/>
            <person name="Turgeon B.G."/>
            <person name="Goodwin S.B."/>
            <person name="Spatafora J.W."/>
            <person name="Crous P.W."/>
            <person name="Grigoriev I.V."/>
        </authorList>
    </citation>
    <scope>NUCLEOTIDE SEQUENCE</scope>
    <source>
        <strain evidence="1">IPT5</strain>
    </source>
</reference>
<gene>
    <name evidence="1" type="ORF">T440DRAFT_252685</name>
</gene>
<keyword evidence="2" id="KW-1185">Reference proteome</keyword>
<dbReference type="Proteomes" id="UP000799423">
    <property type="component" value="Unassembled WGS sequence"/>
</dbReference>
<dbReference type="AlphaFoldDB" id="A0A6A7AUY7"/>
<evidence type="ECO:0000313" key="2">
    <source>
        <dbReference type="Proteomes" id="UP000799423"/>
    </source>
</evidence>
<protein>
    <submittedName>
        <fullName evidence="1">Uncharacterized protein</fullName>
    </submittedName>
</protein>
<dbReference type="EMBL" id="MU006340">
    <property type="protein sequence ID" value="KAF2845948.1"/>
    <property type="molecule type" value="Genomic_DNA"/>
</dbReference>
<evidence type="ECO:0000313" key="1">
    <source>
        <dbReference type="EMBL" id="KAF2845948.1"/>
    </source>
</evidence>
<organism evidence="1 2">
    <name type="scientific">Plenodomus tracheiphilus IPT5</name>
    <dbReference type="NCBI Taxonomy" id="1408161"/>
    <lineage>
        <taxon>Eukaryota</taxon>
        <taxon>Fungi</taxon>
        <taxon>Dikarya</taxon>
        <taxon>Ascomycota</taxon>
        <taxon>Pezizomycotina</taxon>
        <taxon>Dothideomycetes</taxon>
        <taxon>Pleosporomycetidae</taxon>
        <taxon>Pleosporales</taxon>
        <taxon>Pleosporineae</taxon>
        <taxon>Leptosphaeriaceae</taxon>
        <taxon>Plenodomus</taxon>
    </lineage>
</organism>
<accession>A0A6A7AUY7</accession>
<name>A0A6A7AUY7_9PLEO</name>